<dbReference type="SUPFAM" id="SSF51735">
    <property type="entry name" value="NAD(P)-binding Rossmann-fold domains"/>
    <property type="match status" value="1"/>
</dbReference>
<dbReference type="OrthoDB" id="9808276at2"/>
<evidence type="ECO:0000313" key="3">
    <source>
        <dbReference type="EMBL" id="KTC87474.1"/>
    </source>
</evidence>
<dbReference type="STRING" id="1212489.Ldro_1093"/>
<dbReference type="CDD" id="cd05266">
    <property type="entry name" value="SDR_a4"/>
    <property type="match status" value="1"/>
</dbReference>
<sequence>MKPYFLIFGFGYTAKVLSSKLISQGFNVIGTKRSLDEEELEVTQGIKLINFNSPNIEDYLSQASHILISIPPTNSPCDSVLIKYGDMIRKQAGQLKWLGYLSSTGVYGNHEGAWVDEKSMCIPHTPTAIQRLQAEQAWLSFAKINQLPLQVFRLSGIYGPGRNVFERLQRGKKQSIYKKEQVFCRIHVEDIVSVLLASMNSINNLSIYNVSDDEPAPLHTVEHYASSLLQREPPPLVPWSEASLSPLEKEFYSNNRRVSNLKIKKELHITLKYPTFREGLTQIWRDDFAP</sequence>
<accession>A0A0W0SVT0</accession>
<evidence type="ECO:0000313" key="4">
    <source>
        <dbReference type="Proteomes" id="UP000054736"/>
    </source>
</evidence>
<evidence type="ECO:0000256" key="1">
    <source>
        <dbReference type="ARBA" id="ARBA00023027"/>
    </source>
</evidence>
<gene>
    <name evidence="3" type="ORF">Ldro_1093</name>
</gene>
<name>A0A0W0SVT0_9GAMM</name>
<dbReference type="AlphaFoldDB" id="A0A0W0SVT0"/>
<keyword evidence="1" id="KW-0520">NAD</keyword>
<proteinExistence type="predicted"/>
<dbReference type="Gene3D" id="3.40.50.720">
    <property type="entry name" value="NAD(P)-binding Rossmann-like Domain"/>
    <property type="match status" value="1"/>
</dbReference>
<dbReference type="EMBL" id="LNXY01000020">
    <property type="protein sequence ID" value="KTC87474.1"/>
    <property type="molecule type" value="Genomic_DNA"/>
</dbReference>
<dbReference type="Pfam" id="PF01370">
    <property type="entry name" value="Epimerase"/>
    <property type="match status" value="1"/>
</dbReference>
<keyword evidence="4" id="KW-1185">Reference proteome</keyword>
<protein>
    <submittedName>
        <fullName evidence="3">NAD-dependent epimerase/dehydratase</fullName>
    </submittedName>
</protein>
<dbReference type="InterPro" id="IPR001509">
    <property type="entry name" value="Epimerase_deHydtase"/>
</dbReference>
<organism evidence="3 4">
    <name type="scientific">Legionella drozanskii LLAP-1</name>
    <dbReference type="NCBI Taxonomy" id="1212489"/>
    <lineage>
        <taxon>Bacteria</taxon>
        <taxon>Pseudomonadati</taxon>
        <taxon>Pseudomonadota</taxon>
        <taxon>Gammaproteobacteria</taxon>
        <taxon>Legionellales</taxon>
        <taxon>Legionellaceae</taxon>
        <taxon>Legionella</taxon>
    </lineage>
</organism>
<dbReference type="PATRIC" id="fig|1212489.4.peg.1151"/>
<comment type="caution">
    <text evidence="3">The sequence shown here is derived from an EMBL/GenBank/DDBJ whole genome shotgun (WGS) entry which is preliminary data.</text>
</comment>
<dbReference type="PANTHER" id="PTHR43574">
    <property type="entry name" value="EPIMERASE-RELATED"/>
    <property type="match status" value="1"/>
</dbReference>
<dbReference type="Proteomes" id="UP000054736">
    <property type="component" value="Unassembled WGS sequence"/>
</dbReference>
<reference evidence="3 4" key="1">
    <citation type="submission" date="2015-11" db="EMBL/GenBank/DDBJ databases">
        <title>Genomic analysis of 38 Legionella species identifies large and diverse effector repertoires.</title>
        <authorList>
            <person name="Burstein D."/>
            <person name="Amaro F."/>
            <person name="Zusman T."/>
            <person name="Lifshitz Z."/>
            <person name="Cohen O."/>
            <person name="Gilbert J.A."/>
            <person name="Pupko T."/>
            <person name="Shuman H.A."/>
            <person name="Segal G."/>
        </authorList>
    </citation>
    <scope>NUCLEOTIDE SEQUENCE [LARGE SCALE GENOMIC DNA]</scope>
    <source>
        <strain evidence="3 4">ATCC 700990</strain>
    </source>
</reference>
<dbReference type="RefSeq" id="WP_058495408.1">
    <property type="nucleotide sequence ID" value="NZ_CAAAIU010000007.1"/>
</dbReference>
<feature type="domain" description="NAD-dependent epimerase/dehydratase" evidence="2">
    <location>
        <begin position="96"/>
        <end position="210"/>
    </location>
</feature>
<dbReference type="InterPro" id="IPR036291">
    <property type="entry name" value="NAD(P)-bd_dom_sf"/>
</dbReference>
<evidence type="ECO:0000259" key="2">
    <source>
        <dbReference type="Pfam" id="PF01370"/>
    </source>
</evidence>